<dbReference type="EMBL" id="CM000207">
    <property type="protein sequence ID" value="EAN76372.1"/>
    <property type="molecule type" value="Genomic_DNA"/>
</dbReference>
<dbReference type="RefSeq" id="XP_803582.1">
    <property type="nucleotide sequence ID" value="XM_798489.1"/>
</dbReference>
<keyword evidence="2" id="KW-1185">Reference proteome</keyword>
<dbReference type="AlphaFoldDB" id="Q38FP8"/>
<dbReference type="InParanoid" id="Q38FP8"/>
<accession>Q38FP8</accession>
<evidence type="ECO:0000313" key="2">
    <source>
        <dbReference type="Proteomes" id="UP000008524"/>
    </source>
</evidence>
<dbReference type="KEGG" id="tbr:Tb09.160.1390"/>
<dbReference type="Proteomes" id="UP000008524">
    <property type="component" value="Chromosome 9"/>
</dbReference>
<reference evidence="1 2" key="2">
    <citation type="journal article" date="2005" name="Science">
        <title>The genome of the African trypanosome Trypanosoma brucei.</title>
        <authorList>
            <person name="Berriman M."/>
            <person name="Ghedin E."/>
            <person name="Hertz-Fowler C."/>
            <person name="Blandin G."/>
            <person name="Renauld H."/>
            <person name="Bartholomeu D.C."/>
            <person name="Lennard N.J."/>
            <person name="Caler E."/>
            <person name="Hamlin N.E."/>
            <person name="Haas B."/>
            <person name="Bohme U."/>
            <person name="Hannick L."/>
            <person name="Aslett M.A."/>
            <person name="Shallom J."/>
            <person name="Marcello L."/>
            <person name="Hou L."/>
            <person name="Wickstead B."/>
            <person name="Alsmark U.C."/>
            <person name="Arrowsmith C."/>
            <person name="Atkin R.J."/>
            <person name="Barron A.J."/>
            <person name="Bringaud F."/>
            <person name="Brooks K."/>
            <person name="Carrington M."/>
            <person name="Cherevach I."/>
            <person name="Chillingworth T.J."/>
            <person name="Churcher C."/>
            <person name="Clark L.N."/>
            <person name="Corton C.H."/>
            <person name="Cronin A."/>
            <person name="Davies R.M."/>
            <person name="Doggett J."/>
            <person name="Djikeng A."/>
            <person name="Feldblyum T."/>
            <person name="Field M.C."/>
            <person name="Fraser A."/>
            <person name="Goodhead I."/>
            <person name="Hance Z."/>
            <person name="Harper D."/>
            <person name="Harris B.R."/>
            <person name="Hauser H."/>
            <person name="Hostetler J."/>
            <person name="Ivens A."/>
            <person name="Jagels K."/>
            <person name="Johnson D."/>
            <person name="Johnson J."/>
            <person name="Jones K."/>
            <person name="Kerhornou A.X."/>
            <person name="Koo H."/>
            <person name="Larke N."/>
            <person name="Landfear S."/>
            <person name="Larkin C."/>
            <person name="Leech V."/>
            <person name="Line A."/>
            <person name="Lord A."/>
            <person name="Macleod A."/>
            <person name="Mooney P.J."/>
            <person name="Moule S."/>
            <person name="Martin D.M."/>
            <person name="Morgan G.W."/>
            <person name="Mungall K."/>
            <person name="Norbertczak H."/>
            <person name="Ormond D."/>
            <person name="Pai G."/>
            <person name="Peacock C.S."/>
            <person name="Peterson J."/>
            <person name="Quail M.A."/>
            <person name="Rabbinowitsch E."/>
            <person name="Rajandream M.A."/>
            <person name="Reitter C."/>
            <person name="Salzberg S.L."/>
            <person name="Sanders M."/>
            <person name="Schobel S."/>
            <person name="Sharp S."/>
            <person name="Simmonds M."/>
            <person name="Simpson A.J."/>
            <person name="Tallon L."/>
            <person name="Turner C.M."/>
            <person name="Tait A."/>
            <person name="Tivey A.R."/>
            <person name="Van Aken S."/>
            <person name="Walker D."/>
            <person name="Wanless D."/>
            <person name="Wang S."/>
            <person name="White B."/>
            <person name="White O."/>
            <person name="Whitehead S."/>
            <person name="Woodward J."/>
            <person name="Wortman J."/>
            <person name="Adams M.D."/>
            <person name="Embley T.M."/>
            <person name="Gull K."/>
            <person name="Ullu E."/>
            <person name="Barry J.D."/>
            <person name="Fairlamb A.H."/>
            <person name="Opperdoes F."/>
            <person name="Barrell B.G."/>
            <person name="Donelson J.E."/>
            <person name="Hall N."/>
            <person name="Fraser C.M."/>
            <person name="Melville S.E."/>
            <person name="El-Sayed N.M."/>
        </authorList>
    </citation>
    <scope>NUCLEOTIDE SEQUENCE [LARGE SCALE GENOMIC DNA]</scope>
    <source>
        <strain evidence="1 2">927/4 GUTat10.1</strain>
    </source>
</reference>
<dbReference type="PaxDb" id="5691-EAN76372"/>
<reference evidence="1 2" key="1">
    <citation type="journal article" date="2005" name="Science">
        <title>Comparative genomics of trypanosomatid parasitic protozoa.</title>
        <authorList>
            <person name="El-Sayed N.M."/>
            <person name="Myler P.J."/>
            <person name="Blandin G."/>
            <person name="Berriman M."/>
            <person name="Crabtree J."/>
            <person name="Aggarwal G."/>
            <person name="Caler E."/>
            <person name="Renauld H."/>
            <person name="Worthey E.A."/>
            <person name="Hertz-Fowler C."/>
            <person name="Ghedin E."/>
            <person name="Peacock C."/>
            <person name="Bartholomeu D.C."/>
            <person name="Haas B.J."/>
            <person name="Tran A.N."/>
            <person name="Wortman J.R."/>
            <person name="Alsmark U.C."/>
            <person name="Angiuoli S."/>
            <person name="Anupama A."/>
            <person name="Badger J."/>
            <person name="Bringaud F."/>
            <person name="Cadag E."/>
            <person name="Carlton J.M."/>
            <person name="Cerqueira G.C."/>
            <person name="Creasy T."/>
            <person name="Delcher A.L."/>
            <person name="Djikeng A."/>
            <person name="Embley T.M."/>
            <person name="Hauser C."/>
            <person name="Ivens A.C."/>
            <person name="Kummerfeld S.K."/>
            <person name="Pereira-Leal J.B."/>
            <person name="Nilsson D."/>
            <person name="Peterson J."/>
            <person name="Salzberg S.L."/>
            <person name="Shallom J."/>
            <person name="Silva J.C."/>
            <person name="Sundaram J."/>
            <person name="Westenberger S."/>
            <person name="White O."/>
            <person name="Melville S.E."/>
            <person name="Donelson J.E."/>
            <person name="Andersson B."/>
            <person name="Stuart K.D."/>
            <person name="Hall N."/>
        </authorList>
    </citation>
    <scope>NUCLEOTIDE SEQUENCE [LARGE SCALE GENOMIC DNA]</scope>
    <source>
        <strain evidence="1 2">927/4 GUTat10.1</strain>
    </source>
</reference>
<proteinExistence type="predicted"/>
<gene>
    <name evidence="1" type="ORF">Tb09.160.1390</name>
</gene>
<organism evidence="1 2">
    <name type="scientific">Trypanosoma brucei brucei (strain 927/4 GUTat10.1)</name>
    <dbReference type="NCBI Taxonomy" id="185431"/>
    <lineage>
        <taxon>Eukaryota</taxon>
        <taxon>Discoba</taxon>
        <taxon>Euglenozoa</taxon>
        <taxon>Kinetoplastea</taxon>
        <taxon>Metakinetoplastina</taxon>
        <taxon>Trypanosomatida</taxon>
        <taxon>Trypanosomatidae</taxon>
        <taxon>Trypanosoma</taxon>
    </lineage>
</organism>
<dbReference type="GeneID" id="3659918"/>
<evidence type="ECO:0000313" key="1">
    <source>
        <dbReference type="EMBL" id="EAN76372.1"/>
    </source>
</evidence>
<protein>
    <submittedName>
        <fullName evidence="1">Uncharacterized protein</fullName>
    </submittedName>
</protein>
<sequence length="133" mass="14920">MYNCCFPLRLVYFVWIFGKGDVDIHLFFSMPPPPHSVRVTTPPFSLSSSNVRTAAVPYRSTSCYTTFTFYFVQQLNDCFLPSFLSVCLFFPFTSTSLYFTATAAPGVSLFFVGSCKYCCLIRCKKGIGVGAKE</sequence>
<name>Q38FP8_TRYB2</name>